<dbReference type="Pfam" id="PF03567">
    <property type="entry name" value="Sulfotransfer_2"/>
    <property type="match status" value="1"/>
</dbReference>
<dbReference type="OMA" id="ATQQRIC"/>
<organism evidence="2 3">
    <name type="scientific">Thalassiosira oceanica</name>
    <name type="common">Marine diatom</name>
    <dbReference type="NCBI Taxonomy" id="159749"/>
    <lineage>
        <taxon>Eukaryota</taxon>
        <taxon>Sar</taxon>
        <taxon>Stramenopiles</taxon>
        <taxon>Ochrophyta</taxon>
        <taxon>Bacillariophyta</taxon>
        <taxon>Coscinodiscophyceae</taxon>
        <taxon>Thalassiosirophycidae</taxon>
        <taxon>Thalassiosirales</taxon>
        <taxon>Thalassiosiraceae</taxon>
        <taxon>Thalassiosira</taxon>
    </lineage>
</organism>
<dbReference type="OrthoDB" id="43438at2759"/>
<keyword evidence="3" id="KW-1185">Reference proteome</keyword>
<dbReference type="eggNOG" id="ENOG502SRTA">
    <property type="taxonomic scope" value="Eukaryota"/>
</dbReference>
<dbReference type="Gene3D" id="3.40.50.300">
    <property type="entry name" value="P-loop containing nucleotide triphosphate hydrolases"/>
    <property type="match status" value="1"/>
</dbReference>
<dbReference type="Proteomes" id="UP000266841">
    <property type="component" value="Unassembled WGS sequence"/>
</dbReference>
<evidence type="ECO:0000256" key="1">
    <source>
        <dbReference type="SAM" id="MobiDB-lite"/>
    </source>
</evidence>
<sequence length="350" mass="39407">ANPGRAKAEAAARVEVDGTQISNSELVSWMLSGNDKDVGTQHKSSLQMIHSPKAPLHFKPGTLTLSHANTLAFCYADPQVYRGHLQQGGGRDGSSVRVSYSDKHKLVYVMLPKSGSSTARYHLKNDFDASETHKSLQHLSFEKNGDMYGVEVMTFVRDPLTRFYSQYEEAFVRTAPWEGKKNTRSHSSMPECQPIMSTRTPSQENGTLVERFERFVREWDGLTPFDVHLTLQVPLMSTSDGMALHMTQIYNTTDAKNAWKRIAEKYGVQLGAKGVIEGRSYPRRFRSELVSKSIQRRICELTLLDYCCLNLPLPETCQGNHYKGPNGEQGQELSCQLQRNRIVPGIYPSK</sequence>
<evidence type="ECO:0000313" key="2">
    <source>
        <dbReference type="EMBL" id="EJK68518.1"/>
    </source>
</evidence>
<dbReference type="InterPro" id="IPR027417">
    <property type="entry name" value="P-loop_NTPase"/>
</dbReference>
<feature type="non-terminal residue" evidence="2">
    <location>
        <position position="1"/>
    </location>
</feature>
<evidence type="ECO:0008006" key="4">
    <source>
        <dbReference type="Google" id="ProtNLM"/>
    </source>
</evidence>
<feature type="region of interest" description="Disordered" evidence="1">
    <location>
        <begin position="180"/>
        <end position="203"/>
    </location>
</feature>
<dbReference type="GO" id="GO:0016020">
    <property type="term" value="C:membrane"/>
    <property type="evidence" value="ECO:0007669"/>
    <property type="project" value="InterPro"/>
</dbReference>
<name>K0SQC5_THAOC</name>
<proteinExistence type="predicted"/>
<dbReference type="EMBL" id="AGNL01011220">
    <property type="protein sequence ID" value="EJK68518.1"/>
    <property type="molecule type" value="Genomic_DNA"/>
</dbReference>
<protein>
    <recommendedName>
        <fullName evidence="4">Sulfotransferase domain-containing protein</fullName>
    </recommendedName>
</protein>
<gene>
    <name evidence="2" type="ORF">THAOC_10291</name>
</gene>
<dbReference type="InterPro" id="IPR005331">
    <property type="entry name" value="Sulfotransferase"/>
</dbReference>
<dbReference type="AlphaFoldDB" id="K0SQC5"/>
<evidence type="ECO:0000313" key="3">
    <source>
        <dbReference type="Proteomes" id="UP000266841"/>
    </source>
</evidence>
<reference evidence="2 3" key="1">
    <citation type="journal article" date="2012" name="Genome Biol.">
        <title>Genome and low-iron response of an oceanic diatom adapted to chronic iron limitation.</title>
        <authorList>
            <person name="Lommer M."/>
            <person name="Specht M."/>
            <person name="Roy A.S."/>
            <person name="Kraemer L."/>
            <person name="Andreson R."/>
            <person name="Gutowska M.A."/>
            <person name="Wolf J."/>
            <person name="Bergner S.V."/>
            <person name="Schilhabel M.B."/>
            <person name="Klostermeier U.C."/>
            <person name="Beiko R.G."/>
            <person name="Rosenstiel P."/>
            <person name="Hippler M."/>
            <person name="Laroche J."/>
        </authorList>
    </citation>
    <scope>NUCLEOTIDE SEQUENCE [LARGE SCALE GENOMIC DNA]</scope>
    <source>
        <strain evidence="2 3">CCMP1005</strain>
    </source>
</reference>
<accession>K0SQC5</accession>
<dbReference type="GO" id="GO:0008146">
    <property type="term" value="F:sulfotransferase activity"/>
    <property type="evidence" value="ECO:0007669"/>
    <property type="project" value="InterPro"/>
</dbReference>
<comment type="caution">
    <text evidence="2">The sequence shown here is derived from an EMBL/GenBank/DDBJ whole genome shotgun (WGS) entry which is preliminary data.</text>
</comment>
<feature type="compositionally biased region" description="Polar residues" evidence="1">
    <location>
        <begin position="185"/>
        <end position="203"/>
    </location>
</feature>